<dbReference type="AlphaFoldDB" id="A0A834VRH0"/>
<evidence type="ECO:0000256" key="2">
    <source>
        <dbReference type="SAM" id="MobiDB-lite"/>
    </source>
</evidence>
<protein>
    <submittedName>
        <fullName evidence="3">BRLZ domain containing protein</fullName>
    </submittedName>
</protein>
<dbReference type="RefSeq" id="XP_065962554.1">
    <property type="nucleotide sequence ID" value="XM_066106886.1"/>
</dbReference>
<feature type="compositionally biased region" description="Polar residues" evidence="2">
    <location>
        <begin position="566"/>
        <end position="581"/>
    </location>
</feature>
<evidence type="ECO:0000313" key="3">
    <source>
        <dbReference type="EMBL" id="KAF7571462.1"/>
    </source>
</evidence>
<sequence length="680" mass="76122">MSSPPMKGAAELGAAPLNFIYACSVCFASFADVYEGHHETVQGLSDGINPKNRLVTRIFLASCCHVFCSSHLEGGGPPFHPAGQQPKAPCPICIKEKGDSTERDLYSIRGFHKDEYDPHIPPSWFTAPPIRLDGSGKEMEALRFQYIALIRYCQNTHAARKPLQDALTAVETKLASMQDLASGEHAKVLSLQQENERLRAQNKQSEAMKAELQRLRDLEQEMERFRCLHVNPRDLETFIENKTAIRHYLKLVPKLLDQNEQMQKRLAKLGFAMALEPISKFTGIDPHALDSDEDYPGEGNDDSAALLRKTASSHTVGRSVHMSGRPGTASSHTFFHRPLKRQRLDSPLPNKMQIDHPASREAMPPPLKPLSRMNSVRKMFPSLRKKFSNGRAAPVMENISESTSDIRMYADEHSQDNTFNQQQQSRDNRRSETPYMSGGLPIQQPSRGSERRGSQLLSSVGIHDNRSDFTFRASSPIKMDRQNNNRGSQLPTEPSYIRLMDGLSSDNGVELGLKDPREDMAVEYQQDGGSRQVMRNGWDEQDLQEAGYQRRWDLGHPFMHQLPHEPSTSADIHQQHAGQHQTNRHTNRTYNQSLGPATPAPRRQQSPGRQMESVLVFTRNPDSLNVKAVPLVPASIGHKGPGWESPSPIGMNPGASMGFRSLIRRSTQGMSLLKQVIGAE</sequence>
<accession>A0A834VRH0</accession>
<feature type="region of interest" description="Disordered" evidence="2">
    <location>
        <begin position="313"/>
        <end position="332"/>
    </location>
</feature>
<feature type="region of interest" description="Disordered" evidence="2">
    <location>
        <begin position="415"/>
        <end position="461"/>
    </location>
</feature>
<evidence type="ECO:0000313" key="4">
    <source>
        <dbReference type="Proteomes" id="UP000245464"/>
    </source>
</evidence>
<feature type="coiled-coil region" evidence="1">
    <location>
        <begin position="188"/>
        <end position="228"/>
    </location>
</feature>
<organism evidence="3 4">
    <name type="scientific">Pyrenophora tritici-repentis</name>
    <dbReference type="NCBI Taxonomy" id="45151"/>
    <lineage>
        <taxon>Eukaryota</taxon>
        <taxon>Fungi</taxon>
        <taxon>Dikarya</taxon>
        <taxon>Ascomycota</taxon>
        <taxon>Pezizomycotina</taxon>
        <taxon>Dothideomycetes</taxon>
        <taxon>Pleosporomycetidae</taxon>
        <taxon>Pleosporales</taxon>
        <taxon>Pleosporineae</taxon>
        <taxon>Pleosporaceae</taxon>
        <taxon>Pyrenophora</taxon>
    </lineage>
</organism>
<comment type="caution">
    <text evidence="3">The sequence shown here is derived from an EMBL/GenBank/DDBJ whole genome shotgun (WGS) entry which is preliminary data.</text>
</comment>
<dbReference type="GeneID" id="6342522"/>
<proteinExistence type="predicted"/>
<feature type="region of interest" description="Disordered" evidence="2">
    <location>
        <begin position="558"/>
        <end position="610"/>
    </location>
</feature>
<dbReference type="Proteomes" id="UP000245464">
    <property type="component" value="Chromosome 4"/>
</dbReference>
<dbReference type="PROSITE" id="PS51257">
    <property type="entry name" value="PROKAR_LIPOPROTEIN"/>
    <property type="match status" value="1"/>
</dbReference>
<gene>
    <name evidence="3" type="ORF">PtrM4_089620</name>
</gene>
<name>A0A834VRH0_9PLEO</name>
<dbReference type="EMBL" id="NQIK02000004">
    <property type="protein sequence ID" value="KAF7571462.1"/>
    <property type="molecule type" value="Genomic_DNA"/>
</dbReference>
<keyword evidence="1" id="KW-0175">Coiled coil</keyword>
<reference evidence="3 4" key="1">
    <citation type="journal article" date="2018" name="BMC Genomics">
        <title>Comparative genomics of the wheat fungal pathogen Pyrenophora tritici-repentis reveals chromosomal variations and genome plasticity.</title>
        <authorList>
            <person name="Moolhuijzen P."/>
            <person name="See P.T."/>
            <person name="Hane J.K."/>
            <person name="Shi G."/>
            <person name="Liu Z."/>
            <person name="Oliver R.P."/>
            <person name="Moffat C.S."/>
        </authorList>
    </citation>
    <scope>NUCLEOTIDE SEQUENCE [LARGE SCALE GENOMIC DNA]</scope>
    <source>
        <strain evidence="3">M4</strain>
    </source>
</reference>
<evidence type="ECO:0000256" key="1">
    <source>
        <dbReference type="SAM" id="Coils"/>
    </source>
</evidence>
<dbReference type="KEGG" id="ptrr:6342522"/>